<dbReference type="Gene3D" id="1.10.4030.10">
    <property type="entry name" value="Porin chaperone SurA, peptide-binding domain"/>
    <property type="match status" value="1"/>
</dbReference>
<evidence type="ECO:0000259" key="8">
    <source>
        <dbReference type="Pfam" id="PF13145"/>
    </source>
</evidence>
<dbReference type="Proteomes" id="UP000244523">
    <property type="component" value="Unassembled WGS sequence"/>
</dbReference>
<dbReference type="InterPro" id="IPR027304">
    <property type="entry name" value="Trigger_fact/SurA_dom_sf"/>
</dbReference>
<keyword evidence="10" id="KW-1185">Reference proteome</keyword>
<dbReference type="Pfam" id="PF13624">
    <property type="entry name" value="SurA_N_3"/>
    <property type="match status" value="1"/>
</dbReference>
<dbReference type="SUPFAM" id="SSF109998">
    <property type="entry name" value="Triger factor/SurA peptide-binding domain-like"/>
    <property type="match status" value="1"/>
</dbReference>
<dbReference type="InterPro" id="IPR052029">
    <property type="entry name" value="PpiD_chaperone"/>
</dbReference>
<accession>A0A2T6KRW1</accession>
<keyword evidence="3" id="KW-0812">Transmembrane</keyword>
<sequence length="612" mass="65380">MAKKQGKRYGLWFIVILLLVGLAGFGTNGFSGNVRSIGTVGDKEISVTAYQRTLQNQIRMLSQQFGTPISMQQAQAFGLDQAALQQVILTRTLDNEASALGISVGDETVLDRLRQIPDFQGGSGFNRETYRLALQQSGQSEAEFETTLREDVARNLLQAAIVGGVPTADAYADNLIQYIGEQRSVTWAAVGPEALTTAIPAPTDAELQAYYDANPDDFTLPESRDITYAWLTPDMIQDQMNVNDAAIEQLYNDRISEFVQPERRLVERLVYLDQAQADAAIASLNAGEATFEDLVVARGLSLSDIDLGDVSRDELGAAGDAVFAARSGDVVGPFDAGLGQALFRMNAVLAASETPLEDAADDLREELAANAARDVINDGVDQVIDLLAGGARLEDLAERTDMQLGTIAWTDARTDGIAAYEAFRNAAASVSEGEFPEVIDLADGGIFALRVDGVTPPAVQPLEDVRAEVIAGWQDQARQEAVIALADGIAASILPLTGFDTLGLTPTVEESLTRRSFVAGAPADFNDTIFEMAVGDVRVLPGDDGAVIVRLDAIAPPDMADETNVAQKAQLAQDASQGIAQNIFEAYAASLQAQTELNINQATVNAVNAQFQ</sequence>
<dbReference type="InterPro" id="IPR000297">
    <property type="entry name" value="PPIase_PpiC"/>
</dbReference>
<keyword evidence="5" id="KW-0472">Membrane</keyword>
<feature type="domain" description="PpiC" evidence="8">
    <location>
        <begin position="242"/>
        <end position="360"/>
    </location>
</feature>
<dbReference type="OrthoDB" id="9768393at2"/>
<feature type="domain" description="PpiC" evidence="8">
    <location>
        <begin position="387"/>
        <end position="466"/>
    </location>
</feature>
<gene>
    <name evidence="9" type="ORF">C8N45_101899</name>
</gene>
<evidence type="ECO:0000256" key="5">
    <source>
        <dbReference type="ARBA" id="ARBA00023136"/>
    </source>
</evidence>
<dbReference type="PANTHER" id="PTHR47529">
    <property type="entry name" value="PEPTIDYL-PROLYL CIS-TRANS ISOMERASE D"/>
    <property type="match status" value="1"/>
</dbReference>
<evidence type="ECO:0000313" key="9">
    <source>
        <dbReference type="EMBL" id="PUB19303.1"/>
    </source>
</evidence>
<dbReference type="AlphaFoldDB" id="A0A2T6KRW1"/>
<protein>
    <submittedName>
        <fullName evidence="9">Peptidyl-prolyl cis-trans isomerase D</fullName>
    </submittedName>
</protein>
<dbReference type="RefSeq" id="WP_108384943.1">
    <property type="nucleotide sequence ID" value="NZ_QBUD01000001.1"/>
</dbReference>
<keyword evidence="6" id="KW-0143">Chaperone</keyword>
<evidence type="ECO:0000256" key="1">
    <source>
        <dbReference type="ARBA" id="ARBA00004401"/>
    </source>
</evidence>
<evidence type="ECO:0000256" key="3">
    <source>
        <dbReference type="ARBA" id="ARBA00022692"/>
    </source>
</evidence>
<evidence type="ECO:0000256" key="2">
    <source>
        <dbReference type="ARBA" id="ARBA00022475"/>
    </source>
</evidence>
<dbReference type="PANTHER" id="PTHR47529:SF1">
    <property type="entry name" value="PERIPLASMIC CHAPERONE PPID"/>
    <property type="match status" value="1"/>
</dbReference>
<evidence type="ECO:0000313" key="10">
    <source>
        <dbReference type="Proteomes" id="UP000244523"/>
    </source>
</evidence>
<comment type="subcellular location">
    <subcellularLocation>
        <location evidence="1">Cell membrane</location>
        <topology evidence="1">Single-pass type II membrane protein</topology>
    </subcellularLocation>
</comment>
<dbReference type="EMBL" id="QBUD01000001">
    <property type="protein sequence ID" value="PUB19303.1"/>
    <property type="molecule type" value="Genomic_DNA"/>
</dbReference>
<keyword evidence="2" id="KW-1003">Cell membrane</keyword>
<comment type="similarity">
    <text evidence="7">Belongs to the PpiD chaperone family.</text>
</comment>
<keyword evidence="9" id="KW-0413">Isomerase</keyword>
<organism evidence="9 10">
    <name type="scientific">Yoonia sediminilitoris</name>
    <dbReference type="NCBI Taxonomy" id="1286148"/>
    <lineage>
        <taxon>Bacteria</taxon>
        <taxon>Pseudomonadati</taxon>
        <taxon>Pseudomonadota</taxon>
        <taxon>Alphaproteobacteria</taxon>
        <taxon>Rhodobacterales</taxon>
        <taxon>Paracoccaceae</taxon>
        <taxon>Yoonia</taxon>
    </lineage>
</organism>
<keyword evidence="4" id="KW-1133">Transmembrane helix</keyword>
<evidence type="ECO:0000256" key="6">
    <source>
        <dbReference type="ARBA" id="ARBA00023186"/>
    </source>
</evidence>
<reference evidence="9 10" key="1">
    <citation type="submission" date="2018-04" db="EMBL/GenBank/DDBJ databases">
        <title>Genomic Encyclopedia of Archaeal and Bacterial Type Strains, Phase II (KMG-II): from individual species to whole genera.</title>
        <authorList>
            <person name="Goeker M."/>
        </authorList>
    </citation>
    <scope>NUCLEOTIDE SEQUENCE [LARGE SCALE GENOMIC DNA]</scope>
    <source>
        <strain evidence="9 10">DSM 29955</strain>
    </source>
</reference>
<dbReference type="SUPFAM" id="SSF54534">
    <property type="entry name" value="FKBP-like"/>
    <property type="match status" value="1"/>
</dbReference>
<dbReference type="Pfam" id="PF13145">
    <property type="entry name" value="Rotamase_2"/>
    <property type="match status" value="2"/>
</dbReference>
<evidence type="ECO:0000256" key="4">
    <source>
        <dbReference type="ARBA" id="ARBA00022989"/>
    </source>
</evidence>
<comment type="caution">
    <text evidence="9">The sequence shown here is derived from an EMBL/GenBank/DDBJ whole genome shotgun (WGS) entry which is preliminary data.</text>
</comment>
<evidence type="ECO:0000256" key="7">
    <source>
        <dbReference type="ARBA" id="ARBA00038408"/>
    </source>
</evidence>
<dbReference type="GO" id="GO:0003755">
    <property type="term" value="F:peptidyl-prolyl cis-trans isomerase activity"/>
    <property type="evidence" value="ECO:0007669"/>
    <property type="project" value="InterPro"/>
</dbReference>
<dbReference type="GO" id="GO:0005886">
    <property type="term" value="C:plasma membrane"/>
    <property type="evidence" value="ECO:0007669"/>
    <property type="project" value="UniProtKB-SubCell"/>
</dbReference>
<name>A0A2T6KRW1_9RHOB</name>
<proteinExistence type="inferred from homology"/>